<feature type="domain" description="SHSP" evidence="5">
    <location>
        <begin position="88"/>
        <end position="229"/>
    </location>
</feature>
<evidence type="ECO:0000313" key="7">
    <source>
        <dbReference type="Proteomes" id="UP001303160"/>
    </source>
</evidence>
<dbReference type="PROSITE" id="PS01031">
    <property type="entry name" value="SHSP"/>
    <property type="match status" value="1"/>
</dbReference>
<dbReference type="InterPro" id="IPR008978">
    <property type="entry name" value="HSP20-like_chaperone"/>
</dbReference>
<feature type="compositionally biased region" description="Polar residues" evidence="4">
    <location>
        <begin position="1"/>
        <end position="11"/>
    </location>
</feature>
<reference evidence="6" key="1">
    <citation type="journal article" date="2023" name="Mol. Phylogenet. Evol.">
        <title>Genome-scale phylogeny and comparative genomics of the fungal order Sordariales.</title>
        <authorList>
            <person name="Hensen N."/>
            <person name="Bonometti L."/>
            <person name="Westerberg I."/>
            <person name="Brannstrom I.O."/>
            <person name="Guillou S."/>
            <person name="Cros-Aarteil S."/>
            <person name="Calhoun S."/>
            <person name="Haridas S."/>
            <person name="Kuo A."/>
            <person name="Mondo S."/>
            <person name="Pangilinan J."/>
            <person name="Riley R."/>
            <person name="LaButti K."/>
            <person name="Andreopoulos B."/>
            <person name="Lipzen A."/>
            <person name="Chen C."/>
            <person name="Yan M."/>
            <person name="Daum C."/>
            <person name="Ng V."/>
            <person name="Clum A."/>
            <person name="Steindorff A."/>
            <person name="Ohm R.A."/>
            <person name="Martin F."/>
            <person name="Silar P."/>
            <person name="Natvig D.O."/>
            <person name="Lalanne C."/>
            <person name="Gautier V."/>
            <person name="Ament-Velasquez S.L."/>
            <person name="Kruys A."/>
            <person name="Hutchinson M.I."/>
            <person name="Powell A.J."/>
            <person name="Barry K."/>
            <person name="Miller A.N."/>
            <person name="Grigoriev I.V."/>
            <person name="Debuchy R."/>
            <person name="Gladieux P."/>
            <person name="Hiltunen Thoren M."/>
            <person name="Johannesson H."/>
        </authorList>
    </citation>
    <scope>NUCLEOTIDE SEQUENCE</scope>
    <source>
        <strain evidence="6">CBS 315.58</strain>
    </source>
</reference>
<dbReference type="EMBL" id="MU863913">
    <property type="protein sequence ID" value="KAK4200892.1"/>
    <property type="molecule type" value="Genomic_DNA"/>
</dbReference>
<feature type="compositionally biased region" description="Basic and acidic residues" evidence="4">
    <location>
        <begin position="135"/>
        <end position="145"/>
    </location>
</feature>
<keyword evidence="1 6" id="KW-0346">Stress response</keyword>
<evidence type="ECO:0000259" key="5">
    <source>
        <dbReference type="PROSITE" id="PS01031"/>
    </source>
</evidence>
<name>A0AAN6XNB0_9PEZI</name>
<comment type="similarity">
    <text evidence="2 3">Belongs to the small heat shock protein (HSP20) family.</text>
</comment>
<feature type="compositionally biased region" description="Basic and acidic residues" evidence="4">
    <location>
        <begin position="154"/>
        <end position="172"/>
    </location>
</feature>
<protein>
    <submittedName>
        <fullName evidence="6">Heat shock protein</fullName>
    </submittedName>
</protein>
<evidence type="ECO:0000256" key="2">
    <source>
        <dbReference type="PROSITE-ProRule" id="PRU00285"/>
    </source>
</evidence>
<evidence type="ECO:0000256" key="3">
    <source>
        <dbReference type="RuleBase" id="RU003616"/>
    </source>
</evidence>
<comment type="caution">
    <text evidence="6">The sequence shown here is derived from an EMBL/GenBank/DDBJ whole genome shotgun (WGS) entry which is preliminary data.</text>
</comment>
<dbReference type="InterPro" id="IPR031107">
    <property type="entry name" value="Small_HSP"/>
</dbReference>
<dbReference type="InterPro" id="IPR002068">
    <property type="entry name" value="A-crystallin/Hsp20_dom"/>
</dbReference>
<dbReference type="Proteomes" id="UP001303160">
    <property type="component" value="Unassembled WGS sequence"/>
</dbReference>
<dbReference type="SUPFAM" id="SSF49764">
    <property type="entry name" value="HSP20-like chaperones"/>
    <property type="match status" value="1"/>
</dbReference>
<proteinExistence type="inferred from homology"/>
<feature type="region of interest" description="Disordered" evidence="4">
    <location>
        <begin position="134"/>
        <end position="176"/>
    </location>
</feature>
<evidence type="ECO:0000256" key="1">
    <source>
        <dbReference type="ARBA" id="ARBA00023016"/>
    </source>
</evidence>
<sequence length="229" mass="25478">MQSSRNFTNKAVSALRSAAPKPTTTRRWAHNITGPKISSRTQPKMSLWYPRISHANSPAPGFSSLFRMLDDFDKYARELGGHHADGSTSLQNFSPKFDIAEHDKDYTLQGELPGVSPENVSIEFTGPHTMVVSGHTERKHEEGDPSLRLGSSDSAKKIEGAKDTSKEPEKSSGPKYWLSERSFGEFSRVFNFPNNIDQDKVKAKFNQGILDIVVPKAENMGTRKIEIQG</sequence>
<reference evidence="6" key="2">
    <citation type="submission" date="2023-05" db="EMBL/GenBank/DDBJ databases">
        <authorList>
            <consortium name="Lawrence Berkeley National Laboratory"/>
            <person name="Steindorff A."/>
            <person name="Hensen N."/>
            <person name="Bonometti L."/>
            <person name="Westerberg I."/>
            <person name="Brannstrom I.O."/>
            <person name="Guillou S."/>
            <person name="Cros-Aarteil S."/>
            <person name="Calhoun S."/>
            <person name="Haridas S."/>
            <person name="Kuo A."/>
            <person name="Mondo S."/>
            <person name="Pangilinan J."/>
            <person name="Riley R."/>
            <person name="Labutti K."/>
            <person name="Andreopoulos B."/>
            <person name="Lipzen A."/>
            <person name="Chen C."/>
            <person name="Yanf M."/>
            <person name="Daum C."/>
            <person name="Ng V."/>
            <person name="Clum A."/>
            <person name="Ohm R."/>
            <person name="Martin F."/>
            <person name="Silar P."/>
            <person name="Natvig D."/>
            <person name="Lalanne C."/>
            <person name="Gautier V."/>
            <person name="Ament-Velasquez S.L."/>
            <person name="Kruys A."/>
            <person name="Hutchinson M.I."/>
            <person name="Powell A.J."/>
            <person name="Barry K."/>
            <person name="Miller A.N."/>
            <person name="Grigoriev I.V."/>
            <person name="Debuchy R."/>
            <person name="Gladieux P."/>
            <person name="Thoren M.H."/>
            <person name="Johannesson H."/>
        </authorList>
    </citation>
    <scope>NUCLEOTIDE SEQUENCE</scope>
    <source>
        <strain evidence="6">CBS 315.58</strain>
    </source>
</reference>
<dbReference type="Pfam" id="PF00011">
    <property type="entry name" value="HSP20"/>
    <property type="match status" value="1"/>
</dbReference>
<accession>A0AAN6XNB0</accession>
<evidence type="ECO:0000256" key="4">
    <source>
        <dbReference type="SAM" id="MobiDB-lite"/>
    </source>
</evidence>
<organism evidence="6 7">
    <name type="scientific">Triangularia verruculosa</name>
    <dbReference type="NCBI Taxonomy" id="2587418"/>
    <lineage>
        <taxon>Eukaryota</taxon>
        <taxon>Fungi</taxon>
        <taxon>Dikarya</taxon>
        <taxon>Ascomycota</taxon>
        <taxon>Pezizomycotina</taxon>
        <taxon>Sordariomycetes</taxon>
        <taxon>Sordariomycetidae</taxon>
        <taxon>Sordariales</taxon>
        <taxon>Podosporaceae</taxon>
        <taxon>Triangularia</taxon>
    </lineage>
</organism>
<dbReference type="Gene3D" id="2.60.40.790">
    <property type="match status" value="1"/>
</dbReference>
<dbReference type="PANTHER" id="PTHR11527">
    <property type="entry name" value="HEAT-SHOCK PROTEIN 20 FAMILY MEMBER"/>
    <property type="match status" value="1"/>
</dbReference>
<dbReference type="AlphaFoldDB" id="A0AAN6XNB0"/>
<dbReference type="CDD" id="cd06464">
    <property type="entry name" value="ACD_sHsps-like"/>
    <property type="match status" value="1"/>
</dbReference>
<feature type="region of interest" description="Disordered" evidence="4">
    <location>
        <begin position="1"/>
        <end position="25"/>
    </location>
</feature>
<evidence type="ECO:0000313" key="6">
    <source>
        <dbReference type="EMBL" id="KAK4200892.1"/>
    </source>
</evidence>
<gene>
    <name evidence="6" type="ORF">QBC40DRAFT_64643</name>
</gene>
<keyword evidence="7" id="KW-1185">Reference proteome</keyword>